<dbReference type="PROSITE" id="PS50923">
    <property type="entry name" value="SUSHI"/>
    <property type="match status" value="1"/>
</dbReference>
<comment type="caution">
    <text evidence="4">The sequence shown here is derived from an EMBL/GenBank/DDBJ whole genome shotgun (WGS) entry which is preliminary data.</text>
</comment>
<evidence type="ECO:0000256" key="2">
    <source>
        <dbReference type="PROSITE-ProRule" id="PRU00302"/>
    </source>
</evidence>
<reference evidence="4 5" key="1">
    <citation type="journal article" date="2019" name="PLoS Biol.">
        <title>Sex chromosomes control vertical transmission of feminizing Wolbachia symbionts in an isopod.</title>
        <authorList>
            <person name="Becking T."/>
            <person name="Chebbi M.A."/>
            <person name="Giraud I."/>
            <person name="Moumen B."/>
            <person name="Laverre T."/>
            <person name="Caubet Y."/>
            <person name="Peccoud J."/>
            <person name="Gilbert C."/>
            <person name="Cordaux R."/>
        </authorList>
    </citation>
    <scope>NUCLEOTIDE SEQUENCE [LARGE SCALE GENOMIC DNA]</scope>
    <source>
        <strain evidence="4">ANa2</strain>
        <tissue evidence="4">Whole body excluding digestive tract and cuticle</tissue>
    </source>
</reference>
<dbReference type="Pfam" id="PF00084">
    <property type="entry name" value="Sushi"/>
    <property type="match status" value="1"/>
</dbReference>
<protein>
    <recommendedName>
        <fullName evidence="3">Sushi domain-containing protein</fullName>
    </recommendedName>
</protein>
<dbReference type="SUPFAM" id="SSF57535">
    <property type="entry name" value="Complement control module/SCR domain"/>
    <property type="match status" value="1"/>
</dbReference>
<keyword evidence="5" id="KW-1185">Reference proteome</keyword>
<evidence type="ECO:0000313" key="4">
    <source>
        <dbReference type="EMBL" id="KAB7506891.1"/>
    </source>
</evidence>
<organism evidence="4 5">
    <name type="scientific">Armadillidium nasatum</name>
    <dbReference type="NCBI Taxonomy" id="96803"/>
    <lineage>
        <taxon>Eukaryota</taxon>
        <taxon>Metazoa</taxon>
        <taxon>Ecdysozoa</taxon>
        <taxon>Arthropoda</taxon>
        <taxon>Crustacea</taxon>
        <taxon>Multicrustacea</taxon>
        <taxon>Malacostraca</taxon>
        <taxon>Eumalacostraca</taxon>
        <taxon>Peracarida</taxon>
        <taxon>Isopoda</taxon>
        <taxon>Oniscidea</taxon>
        <taxon>Crinocheta</taxon>
        <taxon>Armadillidiidae</taxon>
        <taxon>Armadillidium</taxon>
    </lineage>
</organism>
<sequence length="109" mass="12258">MCDEGYQYPTGESTQKINCTAWGWNTTGLDHCVKMCTGDLSYGHANSTWNGTSYYYIGSQHELQCDKGYQYLSGEMKKNVTCTSEGWNTTGVEECYESNQNGTFIRVCP</sequence>
<dbReference type="InterPro" id="IPR000436">
    <property type="entry name" value="Sushi_SCR_CCP_dom"/>
</dbReference>
<proteinExistence type="predicted"/>
<keyword evidence="2" id="KW-0768">Sushi</keyword>
<dbReference type="AlphaFoldDB" id="A0A5N5TL67"/>
<comment type="caution">
    <text evidence="2">Lacks conserved residue(s) required for the propagation of feature annotation.</text>
</comment>
<evidence type="ECO:0000256" key="1">
    <source>
        <dbReference type="ARBA" id="ARBA00023157"/>
    </source>
</evidence>
<evidence type="ECO:0000313" key="5">
    <source>
        <dbReference type="Proteomes" id="UP000326759"/>
    </source>
</evidence>
<evidence type="ECO:0000259" key="3">
    <source>
        <dbReference type="PROSITE" id="PS50923"/>
    </source>
</evidence>
<accession>A0A5N5TL67</accession>
<dbReference type="InterPro" id="IPR035976">
    <property type="entry name" value="Sushi/SCR/CCP_sf"/>
</dbReference>
<gene>
    <name evidence="4" type="ORF">Anas_00071</name>
</gene>
<dbReference type="OrthoDB" id="6377932at2759"/>
<feature type="domain" description="Sushi" evidence="3">
    <location>
        <begin position="34"/>
        <end position="97"/>
    </location>
</feature>
<dbReference type="Proteomes" id="UP000326759">
    <property type="component" value="Unassembled WGS sequence"/>
</dbReference>
<name>A0A5N5TL67_9CRUS</name>
<keyword evidence="1" id="KW-1015">Disulfide bond</keyword>
<dbReference type="EMBL" id="SEYY01000594">
    <property type="protein sequence ID" value="KAB7506891.1"/>
    <property type="molecule type" value="Genomic_DNA"/>
</dbReference>
<dbReference type="Gene3D" id="2.10.70.10">
    <property type="entry name" value="Complement Module, domain 1"/>
    <property type="match status" value="1"/>
</dbReference>